<dbReference type="GeneID" id="37199269"/>
<feature type="compositionally biased region" description="Polar residues" evidence="7">
    <location>
        <begin position="105"/>
        <end position="125"/>
    </location>
</feature>
<evidence type="ECO:0000256" key="3">
    <source>
        <dbReference type="ARBA" id="ARBA00023125"/>
    </source>
</evidence>
<organism evidence="9 10">
    <name type="scientific">Aspergillus homomorphus (strain CBS 101889)</name>
    <dbReference type="NCBI Taxonomy" id="1450537"/>
    <lineage>
        <taxon>Eukaryota</taxon>
        <taxon>Fungi</taxon>
        <taxon>Dikarya</taxon>
        <taxon>Ascomycota</taxon>
        <taxon>Pezizomycotina</taxon>
        <taxon>Eurotiomycetes</taxon>
        <taxon>Eurotiomycetidae</taxon>
        <taxon>Eurotiales</taxon>
        <taxon>Aspergillaceae</taxon>
        <taxon>Aspergillus</taxon>
        <taxon>Aspergillus subgen. Circumdati</taxon>
    </lineage>
</organism>
<keyword evidence="3" id="KW-0238">DNA-binding</keyword>
<dbReference type="InterPro" id="IPR004827">
    <property type="entry name" value="bZIP"/>
</dbReference>
<evidence type="ECO:0000256" key="6">
    <source>
        <dbReference type="SAM" id="Coils"/>
    </source>
</evidence>
<feature type="domain" description="BZIP" evidence="8">
    <location>
        <begin position="155"/>
        <end position="215"/>
    </location>
</feature>
<dbReference type="PANTHER" id="PTHR13044">
    <property type="entry name" value="ACTIVATING TRANSCRIPTION FACTOR ATF 4/5"/>
    <property type="match status" value="1"/>
</dbReference>
<evidence type="ECO:0000256" key="2">
    <source>
        <dbReference type="ARBA" id="ARBA00023015"/>
    </source>
</evidence>
<keyword evidence="2" id="KW-0805">Transcription regulation</keyword>
<sequence length="221" mass="24470">MAQFRSCSPATTSEFPPIASCSESFFWDPEMVDLFIYDMDSILAPPSYHPEIGLHSLIETTVPQTATTSTMNASLSRSDSPMSHSSLLPSNTDPLHSLDHLAPVPQTSAVASTTPASLSSFSTTGLRRGTKRSASHSSTDYLTGSDTPSSPVAEDARIQEKRRRNKMASRRLRQRQVEHVSDLESRLDRITQERDALRLEMAKWEAEVMVLRKLVGCQKMA</sequence>
<keyword evidence="10" id="KW-1185">Reference proteome</keyword>
<keyword evidence="5" id="KW-0539">Nucleus</keyword>
<evidence type="ECO:0000313" key="9">
    <source>
        <dbReference type="EMBL" id="RAL14174.1"/>
    </source>
</evidence>
<evidence type="ECO:0000313" key="10">
    <source>
        <dbReference type="Proteomes" id="UP000248961"/>
    </source>
</evidence>
<dbReference type="RefSeq" id="XP_025553328.1">
    <property type="nucleotide sequence ID" value="XM_025694980.1"/>
</dbReference>
<protein>
    <recommendedName>
        <fullName evidence="8">BZIP domain-containing protein</fullName>
    </recommendedName>
</protein>
<keyword evidence="6" id="KW-0175">Coiled coil</keyword>
<keyword evidence="4" id="KW-0804">Transcription</keyword>
<dbReference type="OrthoDB" id="2257100at2759"/>
<evidence type="ECO:0000256" key="1">
    <source>
        <dbReference type="ARBA" id="ARBA00004123"/>
    </source>
</evidence>
<feature type="compositionally biased region" description="Basic residues" evidence="7">
    <location>
        <begin position="160"/>
        <end position="173"/>
    </location>
</feature>
<dbReference type="PROSITE" id="PS00036">
    <property type="entry name" value="BZIP_BASIC"/>
    <property type="match status" value="1"/>
</dbReference>
<dbReference type="PROSITE" id="PS50217">
    <property type="entry name" value="BZIP"/>
    <property type="match status" value="1"/>
</dbReference>
<evidence type="ECO:0000256" key="7">
    <source>
        <dbReference type="SAM" id="MobiDB-lite"/>
    </source>
</evidence>
<dbReference type="EMBL" id="KZ824276">
    <property type="protein sequence ID" value="RAL14174.1"/>
    <property type="molecule type" value="Genomic_DNA"/>
</dbReference>
<feature type="coiled-coil region" evidence="6">
    <location>
        <begin position="173"/>
        <end position="214"/>
    </location>
</feature>
<feature type="region of interest" description="Disordered" evidence="7">
    <location>
        <begin position="68"/>
        <end position="173"/>
    </location>
</feature>
<dbReference type="SUPFAM" id="SSF57959">
    <property type="entry name" value="Leucine zipper domain"/>
    <property type="match status" value="1"/>
</dbReference>
<dbReference type="PANTHER" id="PTHR13044:SF14">
    <property type="entry name" value="CRYPTOCEPHAL, ISOFORM A"/>
    <property type="match status" value="1"/>
</dbReference>
<dbReference type="GO" id="GO:0005634">
    <property type="term" value="C:nucleus"/>
    <property type="evidence" value="ECO:0007669"/>
    <property type="project" value="UniProtKB-SubCell"/>
</dbReference>
<name>A0A395I7J1_ASPHC</name>
<dbReference type="GO" id="GO:0000977">
    <property type="term" value="F:RNA polymerase II transcription regulatory region sequence-specific DNA binding"/>
    <property type="evidence" value="ECO:0007669"/>
    <property type="project" value="TreeGrafter"/>
</dbReference>
<dbReference type="AlphaFoldDB" id="A0A395I7J1"/>
<dbReference type="VEuPathDB" id="FungiDB:BO97DRAFT_404534"/>
<dbReference type="Gene3D" id="1.20.5.170">
    <property type="match status" value="1"/>
</dbReference>
<accession>A0A395I7J1</accession>
<dbReference type="InterPro" id="IPR046347">
    <property type="entry name" value="bZIP_sf"/>
</dbReference>
<dbReference type="Proteomes" id="UP000248961">
    <property type="component" value="Unassembled WGS sequence"/>
</dbReference>
<reference evidence="9 10" key="1">
    <citation type="submission" date="2018-02" db="EMBL/GenBank/DDBJ databases">
        <title>The genomes of Aspergillus section Nigri reveals drivers in fungal speciation.</title>
        <authorList>
            <consortium name="DOE Joint Genome Institute"/>
            <person name="Vesth T.C."/>
            <person name="Nybo J."/>
            <person name="Theobald S."/>
            <person name="Brandl J."/>
            <person name="Frisvad J.C."/>
            <person name="Nielsen K.F."/>
            <person name="Lyhne E.K."/>
            <person name="Kogle M.E."/>
            <person name="Kuo A."/>
            <person name="Riley R."/>
            <person name="Clum A."/>
            <person name="Nolan M."/>
            <person name="Lipzen A."/>
            <person name="Salamov A."/>
            <person name="Henrissat B."/>
            <person name="Wiebenga A."/>
            <person name="De vries R.P."/>
            <person name="Grigoriev I.V."/>
            <person name="Mortensen U.H."/>
            <person name="Andersen M.R."/>
            <person name="Baker S.E."/>
        </authorList>
    </citation>
    <scope>NUCLEOTIDE SEQUENCE [LARGE SCALE GENOMIC DNA]</scope>
    <source>
        <strain evidence="9 10">CBS 101889</strain>
    </source>
</reference>
<proteinExistence type="predicted"/>
<evidence type="ECO:0000256" key="4">
    <source>
        <dbReference type="ARBA" id="ARBA00023163"/>
    </source>
</evidence>
<dbReference type="CDD" id="cd14686">
    <property type="entry name" value="bZIP"/>
    <property type="match status" value="1"/>
</dbReference>
<feature type="compositionally biased region" description="Polar residues" evidence="7">
    <location>
        <begin position="135"/>
        <end position="150"/>
    </location>
</feature>
<gene>
    <name evidence="9" type="ORF">BO97DRAFT_404534</name>
</gene>
<feature type="compositionally biased region" description="Polar residues" evidence="7">
    <location>
        <begin position="68"/>
        <end position="94"/>
    </location>
</feature>
<dbReference type="GO" id="GO:0001228">
    <property type="term" value="F:DNA-binding transcription activator activity, RNA polymerase II-specific"/>
    <property type="evidence" value="ECO:0007669"/>
    <property type="project" value="TreeGrafter"/>
</dbReference>
<dbReference type="SMART" id="SM00338">
    <property type="entry name" value="BRLZ"/>
    <property type="match status" value="1"/>
</dbReference>
<evidence type="ECO:0000259" key="8">
    <source>
        <dbReference type="PROSITE" id="PS50217"/>
    </source>
</evidence>
<dbReference type="STRING" id="1450537.A0A395I7J1"/>
<comment type="subcellular location">
    <subcellularLocation>
        <location evidence="1">Nucleus</location>
    </subcellularLocation>
</comment>
<evidence type="ECO:0000256" key="5">
    <source>
        <dbReference type="ARBA" id="ARBA00023242"/>
    </source>
</evidence>